<protein>
    <submittedName>
        <fullName evidence="3">DUF2092 domain-containing protein</fullName>
    </submittedName>
</protein>
<feature type="signal peptide" evidence="2">
    <location>
        <begin position="1"/>
        <end position="20"/>
    </location>
</feature>
<dbReference type="InterPro" id="IPR029046">
    <property type="entry name" value="LolA/LolB/LppX"/>
</dbReference>
<dbReference type="Proteomes" id="UP001165283">
    <property type="component" value="Unassembled WGS sequence"/>
</dbReference>
<feature type="chain" id="PRO_5045446055" evidence="2">
    <location>
        <begin position="21"/>
        <end position="342"/>
    </location>
</feature>
<proteinExistence type="predicted"/>
<evidence type="ECO:0000313" key="4">
    <source>
        <dbReference type="Proteomes" id="UP001165283"/>
    </source>
</evidence>
<reference evidence="3" key="1">
    <citation type="submission" date="2021-04" db="EMBL/GenBank/DDBJ databases">
        <title>Pseudonocardia sp. nov., isolated from sandy soil of mangrove forest.</title>
        <authorList>
            <person name="Zan Z."/>
            <person name="Huang R."/>
            <person name="Liu W."/>
        </authorList>
    </citation>
    <scope>NUCLEOTIDE SEQUENCE</scope>
    <source>
        <strain evidence="3">S2-4</strain>
    </source>
</reference>
<sequence>MAVAGAVGLGLLALPGGAGAAPELPPVSAEELVSSVLTADIGAFDGTVELDNALGLPALPGMPQAADGDSTARVWSDGEGRGRVQLPTDSGERTLVSDGETFWAWNSEDQTVHTAPADGGPAERESAVADPTAAATEALDALRTSSDVRVDGTAEVAGRAAYELVLTPAASERTLLREVRLAVDAEHRVPLRLTVLANGSTEPALQLGFTELRFGPQDASLFTFTPPPGATVEPAPAHAGPMAGKPERLPDGVEPTVVGDGWDTVVVASGGDLAGALDDPSREGRGEGRPNIDLSALGTPVSGPWGSGTLISTAVASAIITDDGRVAAGAVPEQVLTEALGQ</sequence>
<dbReference type="PANTHER" id="PTHR37507:SF2">
    <property type="entry name" value="SPORULATION PROTEIN YDCC"/>
    <property type="match status" value="1"/>
</dbReference>
<dbReference type="EMBL" id="JAGSOV010000044">
    <property type="protein sequence ID" value="MCO1657578.1"/>
    <property type="molecule type" value="Genomic_DNA"/>
</dbReference>
<accession>A0ABT1A3L8</accession>
<keyword evidence="2" id="KW-0732">Signal</keyword>
<dbReference type="SUPFAM" id="SSF89392">
    <property type="entry name" value="Prokaryotic lipoproteins and lipoprotein localization factors"/>
    <property type="match status" value="1"/>
</dbReference>
<feature type="region of interest" description="Disordered" evidence="1">
    <location>
        <begin position="61"/>
        <end position="83"/>
    </location>
</feature>
<gene>
    <name evidence="3" type="ORF">KDL28_21190</name>
</gene>
<comment type="caution">
    <text evidence="3">The sequence shown here is derived from an EMBL/GenBank/DDBJ whole genome shotgun (WGS) entry which is preliminary data.</text>
</comment>
<evidence type="ECO:0000256" key="2">
    <source>
        <dbReference type="SAM" id="SignalP"/>
    </source>
</evidence>
<keyword evidence="4" id="KW-1185">Reference proteome</keyword>
<dbReference type="Gene3D" id="2.50.20.10">
    <property type="entry name" value="Lipoprotein localisation LolA/LolB/LppX"/>
    <property type="match status" value="1"/>
</dbReference>
<organism evidence="3 4">
    <name type="scientific">Pseudonocardia humida</name>
    <dbReference type="NCBI Taxonomy" id="2800819"/>
    <lineage>
        <taxon>Bacteria</taxon>
        <taxon>Bacillati</taxon>
        <taxon>Actinomycetota</taxon>
        <taxon>Actinomycetes</taxon>
        <taxon>Pseudonocardiales</taxon>
        <taxon>Pseudonocardiaceae</taxon>
        <taxon>Pseudonocardia</taxon>
    </lineage>
</organism>
<evidence type="ECO:0000313" key="3">
    <source>
        <dbReference type="EMBL" id="MCO1657578.1"/>
    </source>
</evidence>
<evidence type="ECO:0000256" key="1">
    <source>
        <dbReference type="SAM" id="MobiDB-lite"/>
    </source>
</evidence>
<dbReference type="InterPro" id="IPR052944">
    <property type="entry name" value="Sporulation_related"/>
</dbReference>
<name>A0ABT1A3L8_9PSEU</name>
<dbReference type="PANTHER" id="PTHR37507">
    <property type="entry name" value="SPORULATION PROTEIN YDCC"/>
    <property type="match status" value="1"/>
</dbReference>